<accession>A0AAE1YMT5</accession>
<proteinExistence type="predicted"/>
<gene>
    <name evidence="1" type="ORF">Salat_1091200</name>
</gene>
<organism evidence="1 2">
    <name type="scientific">Sesamum alatum</name>
    <dbReference type="NCBI Taxonomy" id="300844"/>
    <lineage>
        <taxon>Eukaryota</taxon>
        <taxon>Viridiplantae</taxon>
        <taxon>Streptophyta</taxon>
        <taxon>Embryophyta</taxon>
        <taxon>Tracheophyta</taxon>
        <taxon>Spermatophyta</taxon>
        <taxon>Magnoliopsida</taxon>
        <taxon>eudicotyledons</taxon>
        <taxon>Gunneridae</taxon>
        <taxon>Pentapetalae</taxon>
        <taxon>asterids</taxon>
        <taxon>lamiids</taxon>
        <taxon>Lamiales</taxon>
        <taxon>Pedaliaceae</taxon>
        <taxon>Sesamum</taxon>
    </lineage>
</organism>
<protein>
    <submittedName>
        <fullName evidence="1">Uncharacterized protein</fullName>
    </submittedName>
</protein>
<reference evidence="1" key="2">
    <citation type="journal article" date="2024" name="Plant">
        <title>Genomic evolution and insights into agronomic trait innovations of Sesamum species.</title>
        <authorList>
            <person name="Miao H."/>
            <person name="Wang L."/>
            <person name="Qu L."/>
            <person name="Liu H."/>
            <person name="Sun Y."/>
            <person name="Le M."/>
            <person name="Wang Q."/>
            <person name="Wei S."/>
            <person name="Zheng Y."/>
            <person name="Lin W."/>
            <person name="Duan Y."/>
            <person name="Cao H."/>
            <person name="Xiong S."/>
            <person name="Wang X."/>
            <person name="Wei L."/>
            <person name="Li C."/>
            <person name="Ma Q."/>
            <person name="Ju M."/>
            <person name="Zhao R."/>
            <person name="Li G."/>
            <person name="Mu C."/>
            <person name="Tian Q."/>
            <person name="Mei H."/>
            <person name="Zhang T."/>
            <person name="Gao T."/>
            <person name="Zhang H."/>
        </authorList>
    </citation>
    <scope>NUCLEOTIDE SEQUENCE</scope>
    <source>
        <strain evidence="1">3651</strain>
    </source>
</reference>
<comment type="caution">
    <text evidence="1">The sequence shown here is derived from an EMBL/GenBank/DDBJ whole genome shotgun (WGS) entry which is preliminary data.</text>
</comment>
<dbReference type="EMBL" id="JACGWO010000003">
    <property type="protein sequence ID" value="KAK4433289.1"/>
    <property type="molecule type" value="Genomic_DNA"/>
</dbReference>
<sequence length="125" mass="14153">MTVIISENGQKVGFKALKQRSEMHLISAKSMTKLVSEGSYGFVGQLHSISVVFPTEMSFSSHDHSDKTDLDQLLAFYGDIFLEPQGLPPRRDIEHQIVLKQDAIPKKMHLYRYSYAQKGRLSPLS</sequence>
<evidence type="ECO:0000313" key="2">
    <source>
        <dbReference type="Proteomes" id="UP001293254"/>
    </source>
</evidence>
<evidence type="ECO:0000313" key="1">
    <source>
        <dbReference type="EMBL" id="KAK4433289.1"/>
    </source>
</evidence>
<keyword evidence="2" id="KW-1185">Reference proteome</keyword>
<reference evidence="1" key="1">
    <citation type="submission" date="2020-06" db="EMBL/GenBank/DDBJ databases">
        <authorList>
            <person name="Li T."/>
            <person name="Hu X."/>
            <person name="Zhang T."/>
            <person name="Song X."/>
            <person name="Zhang H."/>
            <person name="Dai N."/>
            <person name="Sheng W."/>
            <person name="Hou X."/>
            <person name="Wei L."/>
        </authorList>
    </citation>
    <scope>NUCLEOTIDE SEQUENCE</scope>
    <source>
        <strain evidence="1">3651</strain>
        <tissue evidence="1">Leaf</tissue>
    </source>
</reference>
<dbReference type="AlphaFoldDB" id="A0AAE1YMT5"/>
<dbReference type="Proteomes" id="UP001293254">
    <property type="component" value="Unassembled WGS sequence"/>
</dbReference>
<name>A0AAE1YMT5_9LAMI</name>